<comment type="caution">
    <text evidence="2">The sequence shown here is derived from an EMBL/GenBank/DDBJ whole genome shotgun (WGS) entry which is preliminary data.</text>
</comment>
<dbReference type="SUPFAM" id="SSF56935">
    <property type="entry name" value="Porins"/>
    <property type="match status" value="1"/>
</dbReference>
<keyword evidence="3" id="KW-1185">Reference proteome</keyword>
<dbReference type="AlphaFoldDB" id="A0A4R8DWQ9"/>
<dbReference type="OrthoDB" id="721920at2"/>
<proteinExistence type="predicted"/>
<dbReference type="Proteomes" id="UP000294498">
    <property type="component" value="Unassembled WGS sequence"/>
</dbReference>
<dbReference type="InterPro" id="IPR041700">
    <property type="entry name" value="OMP_b-brl_3"/>
</dbReference>
<keyword evidence="2" id="KW-0675">Receptor</keyword>
<accession>A0A4R8DWQ9</accession>
<name>A0A4R8DWQ9_9BACT</name>
<evidence type="ECO:0000313" key="3">
    <source>
        <dbReference type="Proteomes" id="UP000294498"/>
    </source>
</evidence>
<dbReference type="RefSeq" id="WP_133994295.1">
    <property type="nucleotide sequence ID" value="NZ_SODV01000001.1"/>
</dbReference>
<reference evidence="2 3" key="1">
    <citation type="submission" date="2019-03" db="EMBL/GenBank/DDBJ databases">
        <title>Genomic Encyclopedia of Type Strains, Phase IV (KMG-IV): sequencing the most valuable type-strain genomes for metagenomic binning, comparative biology and taxonomic classification.</title>
        <authorList>
            <person name="Goeker M."/>
        </authorList>
    </citation>
    <scope>NUCLEOTIDE SEQUENCE [LARGE SCALE GENOMIC DNA]</scope>
    <source>
        <strain evidence="2 3">DSM 100059</strain>
    </source>
</reference>
<sequence length="705" mass="78867">MRKSFFAGLLCLPVPLLAQKTRVDTLREVRILGQRPLLEKKLDRTIVHVDALLANTGGQAWQVLENTPGVLVDEDGTITLNGKSGVLVMIDDRPTYLEGTDLVNYLKSLPASTLAQIELLPNPPARYPASGSGIIILRTKRAERNGFHAQLTSNYTQSLFPHVSQSIDVNGQEGPWQITARAGYVYNRNYFVSDRYRRLFDSGDTDNQDIVEDSWAQNISYGASVEHKGRHTSWGALCNGEVGPYHELGHYQDGFLDATGKTDSLTDIRSHYHNQSADVSANAHVRHDWTHEGRSLSADADFVYDHSTAFQDEVSTTTLPGGQVSDIYELIDQQPFTAAIYGLKADYTDKFGQHLYLEAGAQETYSIRQNQGIYTDGTPPALTPDTALNNTFRYDEQIRSAYVTLRRETKGLALQAGLRMENTWGKGKSPDSSFRLDYVNLFPSVHALIGGVLSLAYSRRIDRPGYGDLNPSRFYFDRNSYFSGNTALQPAFSQNLEAAYTYRSRYTLTAGYSTNRGEIHQVFIAEGNTFYYYAINMDRAVVTRLALDVATPLTAHWTVNLHTEGGIHHYRSALPDSTLLNKSLGFVQVSGNTRYSWGKGWSAEASGFYLSNLLVAQWVIRPYGHLDLALRKKCWGDKGAVTLQGIDVLHTWINARTIYLSNAVAHFRNDFHHPAVSLTFSYSLGRKEIKTTEHKTGVEEEKARL</sequence>
<dbReference type="EMBL" id="SODV01000001">
    <property type="protein sequence ID" value="TDX01651.1"/>
    <property type="molecule type" value="Genomic_DNA"/>
</dbReference>
<evidence type="ECO:0000259" key="1">
    <source>
        <dbReference type="Pfam" id="PF14905"/>
    </source>
</evidence>
<dbReference type="Pfam" id="PF14905">
    <property type="entry name" value="OMP_b-brl_3"/>
    <property type="match status" value="1"/>
</dbReference>
<protein>
    <submittedName>
        <fullName evidence="2">Outer membrane receptor protein involved in Fe transport</fullName>
    </submittedName>
</protein>
<feature type="domain" description="Outer membrane protein beta-barrel" evidence="1">
    <location>
        <begin position="287"/>
        <end position="682"/>
    </location>
</feature>
<gene>
    <name evidence="2" type="ORF">EDB95_2692</name>
</gene>
<organism evidence="2 3">
    <name type="scientific">Dinghuibacter silviterrae</name>
    <dbReference type="NCBI Taxonomy" id="1539049"/>
    <lineage>
        <taxon>Bacteria</taxon>
        <taxon>Pseudomonadati</taxon>
        <taxon>Bacteroidota</taxon>
        <taxon>Chitinophagia</taxon>
        <taxon>Chitinophagales</taxon>
        <taxon>Chitinophagaceae</taxon>
        <taxon>Dinghuibacter</taxon>
    </lineage>
</organism>
<evidence type="ECO:0000313" key="2">
    <source>
        <dbReference type="EMBL" id="TDX01651.1"/>
    </source>
</evidence>